<protein>
    <submittedName>
        <fullName evidence="1">Uncharacterized protein</fullName>
    </submittedName>
</protein>
<comment type="caution">
    <text evidence="1">The sequence shown here is derived from an EMBL/GenBank/DDBJ whole genome shotgun (WGS) entry which is preliminary data.</text>
</comment>
<keyword evidence="2" id="KW-1185">Reference proteome</keyword>
<evidence type="ECO:0000313" key="2">
    <source>
        <dbReference type="Proteomes" id="UP001163321"/>
    </source>
</evidence>
<dbReference type="Proteomes" id="UP001163321">
    <property type="component" value="Chromosome 6"/>
</dbReference>
<accession>A0ACC0VVU8</accession>
<dbReference type="EMBL" id="CM047585">
    <property type="protein sequence ID" value="KAI9909958.1"/>
    <property type="molecule type" value="Genomic_DNA"/>
</dbReference>
<sequence length="150" mass="16576">MQVFKVIILACSFVLVDAESGSNLRSSPNLSQSIDSVAAVGGRELRTRTKTETIPDEERMFPVKPIKKAVNKLKEKVDDLKDKIDIPGPSSFKKKLEEAGKKAAKEFAESARNGATKTQLPDDIARKWMKNEGCPTIKPAFVSSKFGFYI</sequence>
<proteinExistence type="predicted"/>
<evidence type="ECO:0000313" key="1">
    <source>
        <dbReference type="EMBL" id="KAI9909958.1"/>
    </source>
</evidence>
<name>A0ACC0VVU8_9STRA</name>
<gene>
    <name evidence="1" type="ORF">PsorP6_011226</name>
</gene>
<organism evidence="1 2">
    <name type="scientific">Peronosclerospora sorghi</name>
    <dbReference type="NCBI Taxonomy" id="230839"/>
    <lineage>
        <taxon>Eukaryota</taxon>
        <taxon>Sar</taxon>
        <taxon>Stramenopiles</taxon>
        <taxon>Oomycota</taxon>
        <taxon>Peronosporomycetes</taxon>
        <taxon>Peronosporales</taxon>
        <taxon>Peronosporaceae</taxon>
        <taxon>Peronosclerospora</taxon>
    </lineage>
</organism>
<reference evidence="1 2" key="1">
    <citation type="journal article" date="2022" name="bioRxiv">
        <title>The genome of the oomycete Peronosclerospora sorghi, a cosmopolitan pathogen of maize and sorghum, is inflated with dispersed pseudogenes.</title>
        <authorList>
            <person name="Fletcher K."/>
            <person name="Martin F."/>
            <person name="Isakeit T."/>
            <person name="Cavanaugh K."/>
            <person name="Magill C."/>
            <person name="Michelmore R."/>
        </authorList>
    </citation>
    <scope>NUCLEOTIDE SEQUENCE [LARGE SCALE GENOMIC DNA]</scope>
    <source>
        <strain evidence="1">P6</strain>
    </source>
</reference>